<dbReference type="KEGG" id="dfs:HGD76_09145"/>
<keyword evidence="1" id="KW-0732">Signal</keyword>
<protein>
    <submittedName>
        <fullName evidence="2">Uncharacterized protein</fullName>
    </submittedName>
</protein>
<evidence type="ECO:0000256" key="1">
    <source>
        <dbReference type="SAM" id="SignalP"/>
    </source>
</evidence>
<dbReference type="Proteomes" id="UP000502433">
    <property type="component" value="Chromosome"/>
</dbReference>
<evidence type="ECO:0000313" key="3">
    <source>
        <dbReference type="Proteomes" id="UP000502433"/>
    </source>
</evidence>
<proteinExistence type="predicted"/>
<name>A0A6H2BXL8_DOLFA</name>
<reference evidence="2 3" key="1">
    <citation type="submission" date="2020-04" db="EMBL/GenBank/DDBJ databases">
        <title>Genome-Wide Identification of 5-Methylcytosine Sites in Bacterial Genomes By High-Throughput Sequencing of MspJI Restriction Fragments.</title>
        <authorList>
            <person name="Wu V."/>
        </authorList>
    </citation>
    <scope>NUCLEOTIDE SEQUENCE [LARGE SCALE GENOMIC DNA]</scope>
    <source>
        <strain evidence="2 3">CCAP 1403/13f</strain>
    </source>
</reference>
<dbReference type="RefSeq" id="WP_148767013.1">
    <property type="nucleotide sequence ID" value="NZ_CP051206.1"/>
</dbReference>
<evidence type="ECO:0000313" key="2">
    <source>
        <dbReference type="EMBL" id="QJB44322.1"/>
    </source>
</evidence>
<sequence>MKKMIVAFLMMPSLFFSLVQEQALAQDCIQTVLQGAATTALGIYEQKCLTLNYSGGVVKKDVQYNCCGPSATIRINANDWELLRKAGKLDGLRYQKVTVGDNSRTVEFKKITNDTPSLIDGKDFFK</sequence>
<dbReference type="EMBL" id="CP051206">
    <property type="protein sequence ID" value="QJB44322.1"/>
    <property type="molecule type" value="Genomic_DNA"/>
</dbReference>
<reference evidence="2 3" key="2">
    <citation type="submission" date="2020-04" db="EMBL/GenBank/DDBJ databases">
        <authorList>
            <person name="Fomenkov A."/>
            <person name="Anton B.P."/>
            <person name="Roberts R.J."/>
        </authorList>
    </citation>
    <scope>NUCLEOTIDE SEQUENCE [LARGE SCALE GENOMIC DNA]</scope>
    <source>
        <strain evidence="2 3">CCAP 1403/13f</strain>
    </source>
</reference>
<accession>A0A6H2BXL8</accession>
<feature type="signal peptide" evidence="1">
    <location>
        <begin position="1"/>
        <end position="25"/>
    </location>
</feature>
<gene>
    <name evidence="2" type="ORF">HGD76_09145</name>
</gene>
<organism evidence="2 3">
    <name type="scientific">Dolichospermum flos-aquae CCAP 1403/13F</name>
    <dbReference type="NCBI Taxonomy" id="315271"/>
    <lineage>
        <taxon>Bacteria</taxon>
        <taxon>Bacillati</taxon>
        <taxon>Cyanobacteriota</taxon>
        <taxon>Cyanophyceae</taxon>
        <taxon>Nostocales</taxon>
        <taxon>Aphanizomenonaceae</taxon>
        <taxon>Dolichospermum</taxon>
    </lineage>
</organism>
<dbReference type="AlphaFoldDB" id="A0A6H2BXL8"/>
<feature type="chain" id="PRO_5026045556" evidence="1">
    <location>
        <begin position="26"/>
        <end position="126"/>
    </location>
</feature>